<dbReference type="GO" id="GO:0032589">
    <property type="term" value="C:neuron projection membrane"/>
    <property type="evidence" value="ECO:0007669"/>
    <property type="project" value="TreeGrafter"/>
</dbReference>
<evidence type="ECO:0000259" key="1">
    <source>
        <dbReference type="PROSITE" id="PS50835"/>
    </source>
</evidence>
<dbReference type="PANTHER" id="PTHR23279">
    <property type="entry name" value="DEFECTIVE PROBOSCIS EXTENSION RESPONSE DPR -RELATED"/>
    <property type="match status" value="1"/>
</dbReference>
<dbReference type="InterPro" id="IPR003599">
    <property type="entry name" value="Ig_sub"/>
</dbReference>
<organism evidence="2 3">
    <name type="scientific">Ladona fulva</name>
    <name type="common">Scarce chaser dragonfly</name>
    <name type="synonym">Libellula fulva</name>
    <dbReference type="NCBI Taxonomy" id="123851"/>
    <lineage>
        <taxon>Eukaryota</taxon>
        <taxon>Metazoa</taxon>
        <taxon>Ecdysozoa</taxon>
        <taxon>Arthropoda</taxon>
        <taxon>Hexapoda</taxon>
        <taxon>Insecta</taxon>
        <taxon>Pterygota</taxon>
        <taxon>Palaeoptera</taxon>
        <taxon>Odonata</taxon>
        <taxon>Epiprocta</taxon>
        <taxon>Anisoptera</taxon>
        <taxon>Libelluloidea</taxon>
        <taxon>Libellulidae</taxon>
        <taxon>Ladona</taxon>
    </lineage>
</organism>
<dbReference type="AlphaFoldDB" id="A0A8K0KEV0"/>
<evidence type="ECO:0000313" key="2">
    <source>
        <dbReference type="EMBL" id="KAG8232736.1"/>
    </source>
</evidence>
<dbReference type="Pfam" id="PF08204">
    <property type="entry name" value="V-set_CD47"/>
    <property type="match status" value="1"/>
</dbReference>
<dbReference type="Proteomes" id="UP000792457">
    <property type="component" value="Unassembled WGS sequence"/>
</dbReference>
<dbReference type="Gene3D" id="2.60.40.10">
    <property type="entry name" value="Immunoglobulins"/>
    <property type="match status" value="2"/>
</dbReference>
<proteinExistence type="predicted"/>
<dbReference type="OrthoDB" id="10012075at2759"/>
<dbReference type="InterPro" id="IPR013783">
    <property type="entry name" value="Ig-like_fold"/>
</dbReference>
<dbReference type="InterPro" id="IPR037448">
    <property type="entry name" value="Zig-8"/>
</dbReference>
<dbReference type="EMBL" id="KZ308647">
    <property type="protein sequence ID" value="KAG8232736.1"/>
    <property type="molecule type" value="Genomic_DNA"/>
</dbReference>
<comment type="caution">
    <text evidence="2">The sequence shown here is derived from an EMBL/GenBank/DDBJ whole genome shotgun (WGS) entry which is preliminary data.</text>
</comment>
<dbReference type="PANTHER" id="PTHR23279:SF12">
    <property type="entry name" value="DEFECTIVE PROBOSCIS EXTENSION RESPONSE 14, ISOFORM A-RELATED"/>
    <property type="match status" value="1"/>
</dbReference>
<name>A0A8K0KEV0_LADFU</name>
<dbReference type="GO" id="GO:0050808">
    <property type="term" value="P:synapse organization"/>
    <property type="evidence" value="ECO:0007669"/>
    <property type="project" value="TreeGrafter"/>
</dbReference>
<keyword evidence="3" id="KW-1185">Reference proteome</keyword>
<dbReference type="SUPFAM" id="SSF48726">
    <property type="entry name" value="Immunoglobulin"/>
    <property type="match status" value="2"/>
</dbReference>
<gene>
    <name evidence="2" type="ORF">J437_LFUL013097</name>
</gene>
<dbReference type="SMART" id="SM00409">
    <property type="entry name" value="IG"/>
    <property type="match status" value="2"/>
</dbReference>
<reference evidence="2" key="2">
    <citation type="submission" date="2017-10" db="EMBL/GenBank/DDBJ databases">
        <title>Ladona fulva Genome sequencing and assembly.</title>
        <authorList>
            <person name="Murali S."/>
            <person name="Richards S."/>
            <person name="Bandaranaike D."/>
            <person name="Bellair M."/>
            <person name="Blankenburg K."/>
            <person name="Chao H."/>
            <person name="Dinh H."/>
            <person name="Doddapaneni H."/>
            <person name="Dugan-Rocha S."/>
            <person name="Elkadiri S."/>
            <person name="Gnanaolivu R."/>
            <person name="Hernandez B."/>
            <person name="Skinner E."/>
            <person name="Javaid M."/>
            <person name="Lee S."/>
            <person name="Li M."/>
            <person name="Ming W."/>
            <person name="Munidasa M."/>
            <person name="Muniz J."/>
            <person name="Nguyen L."/>
            <person name="Hughes D."/>
            <person name="Osuji N."/>
            <person name="Pu L.-L."/>
            <person name="Puazo M."/>
            <person name="Qu C."/>
            <person name="Quiroz J."/>
            <person name="Raj R."/>
            <person name="Weissenberger G."/>
            <person name="Xin Y."/>
            <person name="Zou X."/>
            <person name="Han Y."/>
            <person name="Worley K."/>
            <person name="Muzny D."/>
            <person name="Gibbs R."/>
        </authorList>
    </citation>
    <scope>NUCLEOTIDE SEQUENCE</scope>
    <source>
        <strain evidence="2">Sampled in the wild</strain>
    </source>
</reference>
<sequence>MSSTIFIWFPLIKAAKQRDKNVRPATSLKAISRYYRQLNGYDDYAKYFSCPNSREVSWVRRKGGEPQLITFGLHTYSSDSRYSLNYQLPNDWKLQIKFANKRDEGHYECQVSSHPPRIFHVFLIVVVPKVEIVDERGIPIVDKFYKESSTIELKCVISHVSHSSSYVTWKHGQRILNYDTSRGGISVKTDILADGAMSRLFIAYAKKYDSGNYTCALGDVASNTVYIYVLH</sequence>
<evidence type="ECO:0000313" key="3">
    <source>
        <dbReference type="Proteomes" id="UP000792457"/>
    </source>
</evidence>
<protein>
    <recommendedName>
        <fullName evidence="1">Ig-like domain-containing protein</fullName>
    </recommendedName>
</protein>
<reference evidence="2" key="1">
    <citation type="submission" date="2013-04" db="EMBL/GenBank/DDBJ databases">
        <authorList>
            <person name="Qu J."/>
            <person name="Murali S.C."/>
            <person name="Bandaranaike D."/>
            <person name="Bellair M."/>
            <person name="Blankenburg K."/>
            <person name="Chao H."/>
            <person name="Dinh H."/>
            <person name="Doddapaneni H."/>
            <person name="Downs B."/>
            <person name="Dugan-Rocha S."/>
            <person name="Elkadiri S."/>
            <person name="Gnanaolivu R.D."/>
            <person name="Hernandez B."/>
            <person name="Javaid M."/>
            <person name="Jayaseelan J.C."/>
            <person name="Lee S."/>
            <person name="Li M."/>
            <person name="Ming W."/>
            <person name="Munidasa M."/>
            <person name="Muniz J."/>
            <person name="Nguyen L."/>
            <person name="Ongeri F."/>
            <person name="Osuji N."/>
            <person name="Pu L.-L."/>
            <person name="Puazo M."/>
            <person name="Qu C."/>
            <person name="Quiroz J."/>
            <person name="Raj R."/>
            <person name="Weissenberger G."/>
            <person name="Xin Y."/>
            <person name="Zou X."/>
            <person name="Han Y."/>
            <person name="Richards S."/>
            <person name="Worley K."/>
            <person name="Muzny D."/>
            <person name="Gibbs R."/>
        </authorList>
    </citation>
    <scope>NUCLEOTIDE SEQUENCE</scope>
    <source>
        <strain evidence="2">Sampled in the wild</strain>
    </source>
</reference>
<dbReference type="InterPro" id="IPR013270">
    <property type="entry name" value="CD47_Vset"/>
</dbReference>
<accession>A0A8K0KEV0</accession>
<feature type="non-terminal residue" evidence="2">
    <location>
        <position position="1"/>
    </location>
</feature>
<dbReference type="PROSITE" id="PS50835">
    <property type="entry name" value="IG_LIKE"/>
    <property type="match status" value="1"/>
</dbReference>
<dbReference type="InterPro" id="IPR007110">
    <property type="entry name" value="Ig-like_dom"/>
</dbReference>
<dbReference type="InterPro" id="IPR036179">
    <property type="entry name" value="Ig-like_dom_sf"/>
</dbReference>
<feature type="domain" description="Ig-like" evidence="1">
    <location>
        <begin position="128"/>
        <end position="226"/>
    </location>
</feature>